<dbReference type="InterPro" id="IPR002110">
    <property type="entry name" value="Ankyrin_rpt"/>
</dbReference>
<evidence type="ECO:0000256" key="2">
    <source>
        <dbReference type="ARBA" id="ARBA00023043"/>
    </source>
</evidence>
<dbReference type="Pfam" id="PF12796">
    <property type="entry name" value="Ank_2"/>
    <property type="match status" value="1"/>
</dbReference>
<name>A0A7X6DCN2_9BURK</name>
<evidence type="ECO:0000256" key="1">
    <source>
        <dbReference type="ARBA" id="ARBA00022737"/>
    </source>
</evidence>
<dbReference type="SMART" id="SM00248">
    <property type="entry name" value="ANK"/>
    <property type="match status" value="5"/>
</dbReference>
<dbReference type="PROSITE" id="PS50297">
    <property type="entry name" value="ANK_REP_REGION"/>
    <property type="match status" value="3"/>
</dbReference>
<feature type="repeat" description="ANK" evidence="3">
    <location>
        <begin position="120"/>
        <end position="152"/>
    </location>
</feature>
<keyword evidence="1" id="KW-0677">Repeat</keyword>
<dbReference type="Proteomes" id="UP000521868">
    <property type="component" value="Unassembled WGS sequence"/>
</dbReference>
<proteinExistence type="predicted"/>
<evidence type="ECO:0000313" key="5">
    <source>
        <dbReference type="Proteomes" id="UP000521868"/>
    </source>
</evidence>
<organism evidence="4 5">
    <name type="scientific">Ramlibacter lithotrophicus</name>
    <dbReference type="NCBI Taxonomy" id="2606681"/>
    <lineage>
        <taxon>Bacteria</taxon>
        <taxon>Pseudomonadati</taxon>
        <taxon>Pseudomonadota</taxon>
        <taxon>Betaproteobacteria</taxon>
        <taxon>Burkholderiales</taxon>
        <taxon>Comamonadaceae</taxon>
        <taxon>Ramlibacter</taxon>
    </lineage>
</organism>
<dbReference type="PROSITE" id="PS50088">
    <property type="entry name" value="ANK_REPEAT"/>
    <property type="match status" value="3"/>
</dbReference>
<dbReference type="EMBL" id="VTOX01000001">
    <property type="protein sequence ID" value="NKE64578.1"/>
    <property type="molecule type" value="Genomic_DNA"/>
</dbReference>
<evidence type="ECO:0000313" key="4">
    <source>
        <dbReference type="EMBL" id="NKE64578.1"/>
    </source>
</evidence>
<feature type="repeat" description="ANK" evidence="3">
    <location>
        <begin position="153"/>
        <end position="185"/>
    </location>
</feature>
<protein>
    <submittedName>
        <fullName evidence="4">Ankyrin repeat domain-containing protein</fullName>
    </submittedName>
</protein>
<dbReference type="PANTHER" id="PTHR24171:SF8">
    <property type="entry name" value="BRCA1-ASSOCIATED RING DOMAIN PROTEIN 1"/>
    <property type="match status" value="1"/>
</dbReference>
<reference evidence="4 5" key="1">
    <citation type="journal article" date="2020" name="Nature">
        <title>Bacterial chemolithoautotrophy via manganese oxidation.</title>
        <authorList>
            <person name="Yu H."/>
            <person name="Leadbetter J.R."/>
        </authorList>
    </citation>
    <scope>NUCLEOTIDE SEQUENCE [LARGE SCALE GENOMIC DNA]</scope>
    <source>
        <strain evidence="4 5">RBP-1</strain>
    </source>
</reference>
<feature type="repeat" description="ANK" evidence="3">
    <location>
        <begin position="90"/>
        <end position="122"/>
    </location>
</feature>
<dbReference type="SUPFAM" id="SSF48403">
    <property type="entry name" value="Ankyrin repeat"/>
    <property type="match status" value="1"/>
</dbReference>
<dbReference type="AlphaFoldDB" id="A0A7X6DCN2"/>
<keyword evidence="2 3" id="KW-0040">ANK repeat</keyword>
<dbReference type="PRINTS" id="PR01415">
    <property type="entry name" value="ANKYRIN"/>
</dbReference>
<gene>
    <name evidence="4" type="ORF">RAMLITH_01985</name>
</gene>
<dbReference type="RefSeq" id="WP_168105659.1">
    <property type="nucleotide sequence ID" value="NZ_VTOX01000001.1"/>
</dbReference>
<keyword evidence="5" id="KW-1185">Reference proteome</keyword>
<dbReference type="InterPro" id="IPR036770">
    <property type="entry name" value="Ankyrin_rpt-contain_sf"/>
</dbReference>
<evidence type="ECO:0000256" key="3">
    <source>
        <dbReference type="PROSITE-ProRule" id="PRU00023"/>
    </source>
</evidence>
<dbReference type="PANTHER" id="PTHR24171">
    <property type="entry name" value="ANKYRIN REPEAT DOMAIN-CONTAINING PROTEIN 39-RELATED"/>
    <property type="match status" value="1"/>
</dbReference>
<comment type="caution">
    <text evidence="4">The sequence shown here is derived from an EMBL/GenBank/DDBJ whole genome shotgun (WGS) entry which is preliminary data.</text>
</comment>
<accession>A0A7X6DCN2</accession>
<sequence>MTDHIKKIVYLIVTLAFSVSFAGSYDDFFVAVKRDDANAVRTLLARGFDPDTLDPKGLSGLYLAMREPSPKVAAALIEWPKTNVEIRTRDDESPLMMAALKGHLELARQLIGRGADVNKTGWTPLHYAATGGHLAVMELLLEHHAYIDAESPNGTTPLMMAAQYGSIDAVKLLLAAGADPRLKNQLGLSAIDFAHRVNRADAAELIAETVRRAQPKGKW</sequence>
<dbReference type="Gene3D" id="1.25.40.20">
    <property type="entry name" value="Ankyrin repeat-containing domain"/>
    <property type="match status" value="1"/>
</dbReference>